<feature type="chain" id="PRO_5018698172" description="C-type lectin domain-containing protein" evidence="2">
    <location>
        <begin position="20"/>
        <end position="422"/>
    </location>
</feature>
<gene>
    <name evidence="4" type="ORF">C7M84_002482</name>
</gene>
<feature type="compositionally biased region" description="Polar residues" evidence="1">
    <location>
        <begin position="131"/>
        <end position="151"/>
    </location>
</feature>
<feature type="domain" description="C-type lectin" evidence="3">
    <location>
        <begin position="295"/>
        <end position="419"/>
    </location>
</feature>
<protein>
    <recommendedName>
        <fullName evidence="3">C-type lectin domain-containing protein</fullName>
    </recommendedName>
</protein>
<evidence type="ECO:0000313" key="5">
    <source>
        <dbReference type="Proteomes" id="UP000283509"/>
    </source>
</evidence>
<dbReference type="SUPFAM" id="SSF56436">
    <property type="entry name" value="C-type lectin-like"/>
    <property type="match status" value="1"/>
</dbReference>
<proteinExistence type="predicted"/>
<evidence type="ECO:0000256" key="2">
    <source>
        <dbReference type="SAM" id="SignalP"/>
    </source>
</evidence>
<dbReference type="SMART" id="SM00034">
    <property type="entry name" value="CLECT"/>
    <property type="match status" value="1"/>
</dbReference>
<dbReference type="PROSITE" id="PS50041">
    <property type="entry name" value="C_TYPE_LECTIN_2"/>
    <property type="match status" value="1"/>
</dbReference>
<feature type="signal peptide" evidence="2">
    <location>
        <begin position="1"/>
        <end position="19"/>
    </location>
</feature>
<dbReference type="Pfam" id="PF00059">
    <property type="entry name" value="Lectin_C"/>
    <property type="match status" value="1"/>
</dbReference>
<dbReference type="OrthoDB" id="6369810at2759"/>
<reference evidence="4 5" key="2">
    <citation type="submission" date="2019-01" db="EMBL/GenBank/DDBJ databases">
        <title>The decoding of complex shrimp genome reveals the adaptation for benthos swimmer, frequently molting mechanism and breeding impact on genome.</title>
        <authorList>
            <person name="Sun Y."/>
            <person name="Gao Y."/>
            <person name="Yu Y."/>
        </authorList>
    </citation>
    <scope>NUCLEOTIDE SEQUENCE [LARGE SCALE GENOMIC DNA]</scope>
    <source>
        <tissue evidence="4">Muscle</tissue>
    </source>
</reference>
<sequence>MKALGPVLIVVFLFGATAAEEVLGEHQENVQSNATSAPGAVEDGNFGVFNEFVNGLGHLYSALDNPDSAWTTAPYIPQSAENRSTPMPGEVQSEAVPQNHSIGIESLFNLVVRMKALSEDVRKSYRDKMENTTSTATENHPNQVSTSTITPSASPNITPFIAAVKELSQTYEQYINASHDRVSASPTAASVPPQDGLQSAISALEDLLAAHRKYQNASFNNPNASVAPTLNSEDNITGLLKIIEELGQLAAFPDPHLASSATTAALPSTTTVTTDAPTSPATCEPPLQEIAYRMCILVVKDKRLNWFDAGAYCRARGGQLAQDSVVIKTRRYLNELYGEEGLRVRWPFWVGGHEVTEEGIWQWQWKDGGLVSSFLWSHKQPRYYANNLTPRGSCMILDGFQAFYGGSLPCHLRRRFVCQMWK</sequence>
<reference evidence="4 5" key="1">
    <citation type="submission" date="2018-04" db="EMBL/GenBank/DDBJ databases">
        <authorList>
            <person name="Zhang X."/>
            <person name="Yuan J."/>
            <person name="Li F."/>
            <person name="Xiang J."/>
        </authorList>
    </citation>
    <scope>NUCLEOTIDE SEQUENCE [LARGE SCALE GENOMIC DNA]</scope>
    <source>
        <tissue evidence="4">Muscle</tissue>
    </source>
</reference>
<evidence type="ECO:0000256" key="1">
    <source>
        <dbReference type="SAM" id="MobiDB-lite"/>
    </source>
</evidence>
<feature type="region of interest" description="Disordered" evidence="1">
    <location>
        <begin position="128"/>
        <end position="151"/>
    </location>
</feature>
<keyword evidence="5" id="KW-1185">Reference proteome</keyword>
<dbReference type="InterPro" id="IPR016187">
    <property type="entry name" value="CTDL_fold"/>
</dbReference>
<comment type="caution">
    <text evidence="4">The sequence shown here is derived from an EMBL/GenBank/DDBJ whole genome shotgun (WGS) entry which is preliminary data.</text>
</comment>
<dbReference type="InterPro" id="IPR001304">
    <property type="entry name" value="C-type_lectin-like"/>
</dbReference>
<dbReference type="AlphaFoldDB" id="A0A3R7P8X4"/>
<accession>A0A3R7P8X4</accession>
<evidence type="ECO:0000313" key="4">
    <source>
        <dbReference type="EMBL" id="ROT78796.1"/>
    </source>
</evidence>
<dbReference type="InterPro" id="IPR016186">
    <property type="entry name" value="C-type_lectin-like/link_sf"/>
</dbReference>
<keyword evidence="2" id="KW-0732">Signal</keyword>
<evidence type="ECO:0000259" key="3">
    <source>
        <dbReference type="PROSITE" id="PS50041"/>
    </source>
</evidence>
<organism evidence="4 5">
    <name type="scientific">Penaeus vannamei</name>
    <name type="common">Whiteleg shrimp</name>
    <name type="synonym">Litopenaeus vannamei</name>
    <dbReference type="NCBI Taxonomy" id="6689"/>
    <lineage>
        <taxon>Eukaryota</taxon>
        <taxon>Metazoa</taxon>
        <taxon>Ecdysozoa</taxon>
        <taxon>Arthropoda</taxon>
        <taxon>Crustacea</taxon>
        <taxon>Multicrustacea</taxon>
        <taxon>Malacostraca</taxon>
        <taxon>Eumalacostraca</taxon>
        <taxon>Eucarida</taxon>
        <taxon>Decapoda</taxon>
        <taxon>Dendrobranchiata</taxon>
        <taxon>Penaeoidea</taxon>
        <taxon>Penaeidae</taxon>
        <taxon>Penaeus</taxon>
    </lineage>
</organism>
<dbReference type="EMBL" id="QCYY01001330">
    <property type="protein sequence ID" value="ROT78796.1"/>
    <property type="molecule type" value="Genomic_DNA"/>
</dbReference>
<dbReference type="Proteomes" id="UP000283509">
    <property type="component" value="Unassembled WGS sequence"/>
</dbReference>
<dbReference type="Gene3D" id="3.10.100.10">
    <property type="entry name" value="Mannose-Binding Protein A, subunit A"/>
    <property type="match status" value="1"/>
</dbReference>
<name>A0A3R7P8X4_PENVA</name>
<dbReference type="CDD" id="cd00037">
    <property type="entry name" value="CLECT"/>
    <property type="match status" value="1"/>
</dbReference>